<gene>
    <name evidence="8" type="ORF">GGQ74_002075</name>
</gene>
<evidence type="ECO:0000256" key="3">
    <source>
        <dbReference type="ARBA" id="ARBA00022989"/>
    </source>
</evidence>
<dbReference type="EMBL" id="JAATJA010000002">
    <property type="protein sequence ID" value="NJB68402.1"/>
    <property type="molecule type" value="Genomic_DNA"/>
</dbReference>
<dbReference type="InterPro" id="IPR007267">
    <property type="entry name" value="GtrA_DPMS_TM"/>
</dbReference>
<dbReference type="InterPro" id="IPR050256">
    <property type="entry name" value="Glycosyltransferase_2"/>
</dbReference>
<dbReference type="InterPro" id="IPR029044">
    <property type="entry name" value="Nucleotide-diphossugar_trans"/>
</dbReference>
<feature type="transmembrane region" description="Helical" evidence="5">
    <location>
        <begin position="308"/>
        <end position="330"/>
    </location>
</feature>
<dbReference type="SUPFAM" id="SSF53448">
    <property type="entry name" value="Nucleotide-diphospho-sugar transferases"/>
    <property type="match status" value="1"/>
</dbReference>
<evidence type="ECO:0000313" key="9">
    <source>
        <dbReference type="Proteomes" id="UP000580856"/>
    </source>
</evidence>
<dbReference type="AlphaFoldDB" id="A0A846QPI2"/>
<keyword evidence="2 5" id="KW-0812">Transmembrane</keyword>
<dbReference type="GO" id="GO:0016020">
    <property type="term" value="C:membrane"/>
    <property type="evidence" value="ECO:0007669"/>
    <property type="project" value="UniProtKB-SubCell"/>
</dbReference>
<name>A0A846QPI2_9BACT</name>
<dbReference type="InterPro" id="IPR001173">
    <property type="entry name" value="Glyco_trans_2-like"/>
</dbReference>
<keyword evidence="3 5" id="KW-1133">Transmembrane helix</keyword>
<proteinExistence type="predicted"/>
<dbReference type="GO" id="GO:0000271">
    <property type="term" value="P:polysaccharide biosynthetic process"/>
    <property type="evidence" value="ECO:0007669"/>
    <property type="project" value="InterPro"/>
</dbReference>
<dbReference type="Pfam" id="PF00535">
    <property type="entry name" value="Glycos_transf_2"/>
    <property type="match status" value="1"/>
</dbReference>
<dbReference type="Pfam" id="PF04138">
    <property type="entry name" value="GtrA_DPMS_TM"/>
    <property type="match status" value="1"/>
</dbReference>
<dbReference type="PANTHER" id="PTHR48090">
    <property type="entry name" value="UNDECAPRENYL-PHOSPHATE 4-DEOXY-4-FORMAMIDO-L-ARABINOSE TRANSFERASE-RELATED"/>
    <property type="match status" value="1"/>
</dbReference>
<keyword evidence="8" id="KW-0808">Transferase</keyword>
<evidence type="ECO:0000259" key="6">
    <source>
        <dbReference type="Pfam" id="PF00535"/>
    </source>
</evidence>
<feature type="domain" description="GtrA/DPMS transmembrane" evidence="7">
    <location>
        <begin position="247"/>
        <end position="360"/>
    </location>
</feature>
<protein>
    <submittedName>
        <fullName evidence="8">Glycosyltransferase involved in cell wall biosynthesis</fullName>
    </submittedName>
</protein>
<feature type="transmembrane region" description="Helical" evidence="5">
    <location>
        <begin position="271"/>
        <end position="296"/>
    </location>
</feature>
<feature type="domain" description="Glycosyltransferase 2-like" evidence="6">
    <location>
        <begin position="9"/>
        <end position="175"/>
    </location>
</feature>
<organism evidence="8 9">
    <name type="scientific">Desulfobaculum xiamenense</name>
    <dbReference type="NCBI Taxonomy" id="995050"/>
    <lineage>
        <taxon>Bacteria</taxon>
        <taxon>Pseudomonadati</taxon>
        <taxon>Thermodesulfobacteriota</taxon>
        <taxon>Desulfovibrionia</taxon>
        <taxon>Desulfovibrionales</taxon>
        <taxon>Desulfovibrionaceae</taxon>
        <taxon>Desulfobaculum</taxon>
    </lineage>
</organism>
<sequence>MFDHAFTLSVVVPCYNEEKTLAHCMERLLAIRDDMLSLEILIVDDRSTDASLTVARELAAKEPAIRVLAHERNMGKGAALRTGFANATGDFVAIQDADLEYDPQDLRRLVKPLVDDEADVVFGSRYLKPHARRVLHFWHSLMNKGLTFLSNLFTDLDLTDMETCYKLFRREVIQSIDLREERFGFEPEVTAKVAQMRLRVYEMAVAYHGRTTLEGKKINWKDGLRALYCILRYSAHKAPVPIQFLVYLFIGGACALANLVVFWLLSSAGAGLTASVVGAFVVAAAANYLLCITLLFRHGVRWGAAGELAVYAGVVAAVGLFDLTIMQTLVAAGASPTCSKITADLMGLALNFAGRRYIVFPEPPAGPWRV</sequence>
<evidence type="ECO:0000256" key="1">
    <source>
        <dbReference type="ARBA" id="ARBA00004141"/>
    </source>
</evidence>
<comment type="subcellular location">
    <subcellularLocation>
        <location evidence="1">Membrane</location>
        <topology evidence="1">Multi-pass membrane protein</topology>
    </subcellularLocation>
</comment>
<accession>A0A846QPI2</accession>
<dbReference type="Proteomes" id="UP000580856">
    <property type="component" value="Unassembled WGS sequence"/>
</dbReference>
<comment type="caution">
    <text evidence="8">The sequence shown here is derived from an EMBL/GenBank/DDBJ whole genome shotgun (WGS) entry which is preliminary data.</text>
</comment>
<evidence type="ECO:0000313" key="8">
    <source>
        <dbReference type="EMBL" id="NJB68402.1"/>
    </source>
</evidence>
<dbReference type="GO" id="GO:0016740">
    <property type="term" value="F:transferase activity"/>
    <property type="evidence" value="ECO:0007669"/>
    <property type="project" value="UniProtKB-KW"/>
</dbReference>
<dbReference type="PANTHER" id="PTHR48090:SF7">
    <property type="entry name" value="RFBJ PROTEIN"/>
    <property type="match status" value="1"/>
</dbReference>
<dbReference type="CDD" id="cd04179">
    <property type="entry name" value="DPM_DPG-synthase_like"/>
    <property type="match status" value="1"/>
</dbReference>
<reference evidence="8 9" key="1">
    <citation type="submission" date="2020-03" db="EMBL/GenBank/DDBJ databases">
        <title>Genomic Encyclopedia of Type Strains, Phase IV (KMG-IV): sequencing the most valuable type-strain genomes for metagenomic binning, comparative biology and taxonomic classification.</title>
        <authorList>
            <person name="Goeker M."/>
        </authorList>
    </citation>
    <scope>NUCLEOTIDE SEQUENCE [LARGE SCALE GENOMIC DNA]</scope>
    <source>
        <strain evidence="8 9">DSM 24233</strain>
    </source>
</reference>
<evidence type="ECO:0000256" key="5">
    <source>
        <dbReference type="SAM" id="Phobius"/>
    </source>
</evidence>
<evidence type="ECO:0000256" key="2">
    <source>
        <dbReference type="ARBA" id="ARBA00022692"/>
    </source>
</evidence>
<evidence type="ECO:0000259" key="7">
    <source>
        <dbReference type="Pfam" id="PF04138"/>
    </source>
</evidence>
<feature type="transmembrane region" description="Helical" evidence="5">
    <location>
        <begin position="244"/>
        <end position="265"/>
    </location>
</feature>
<dbReference type="RefSeq" id="WP_167941474.1">
    <property type="nucleotide sequence ID" value="NZ_JAATJA010000002.1"/>
</dbReference>
<keyword evidence="4 5" id="KW-0472">Membrane</keyword>
<evidence type="ECO:0000256" key="4">
    <source>
        <dbReference type="ARBA" id="ARBA00023136"/>
    </source>
</evidence>
<keyword evidence="9" id="KW-1185">Reference proteome</keyword>
<dbReference type="Gene3D" id="3.90.550.10">
    <property type="entry name" value="Spore Coat Polysaccharide Biosynthesis Protein SpsA, Chain A"/>
    <property type="match status" value="1"/>
</dbReference>